<dbReference type="InterPro" id="IPR016162">
    <property type="entry name" value="Ald_DH_N"/>
</dbReference>
<evidence type="ECO:0000256" key="2">
    <source>
        <dbReference type="ARBA" id="ARBA00023002"/>
    </source>
</evidence>
<dbReference type="GO" id="GO:0016620">
    <property type="term" value="F:oxidoreductase activity, acting on the aldehyde or oxo group of donors, NAD or NADP as acceptor"/>
    <property type="evidence" value="ECO:0007669"/>
    <property type="project" value="InterPro"/>
</dbReference>
<reference evidence="7" key="1">
    <citation type="submission" date="2016-04" db="EMBL/GenBank/DDBJ databases">
        <authorList>
            <person name="Jeon C.O."/>
            <person name="Cho G.Y."/>
            <person name="Jeong H.I."/>
            <person name="Kim K.H."/>
        </authorList>
    </citation>
    <scope>NUCLEOTIDE SEQUENCE [LARGE SCALE GENOMIC DNA]</scope>
    <source>
        <strain evidence="7">LMG 1590</strain>
    </source>
</reference>
<dbReference type="KEGG" id="aasc:A4S02_09410"/>
<dbReference type="Pfam" id="PF00171">
    <property type="entry name" value="Aldedh"/>
    <property type="match status" value="1"/>
</dbReference>
<dbReference type="Gene3D" id="3.40.309.10">
    <property type="entry name" value="Aldehyde Dehydrogenase, Chain A, domain 2"/>
    <property type="match status" value="1"/>
</dbReference>
<dbReference type="Gene3D" id="3.40.605.10">
    <property type="entry name" value="Aldehyde Dehydrogenase, Chain A, domain 1"/>
    <property type="match status" value="1"/>
</dbReference>
<dbReference type="InterPro" id="IPR016163">
    <property type="entry name" value="Ald_DH_C"/>
</dbReference>
<dbReference type="EMBL" id="CP015164">
    <property type="protein sequence ID" value="AOW46946.1"/>
    <property type="molecule type" value="Genomic_DNA"/>
</dbReference>
<dbReference type="SUPFAM" id="SSF53720">
    <property type="entry name" value="ALDH-like"/>
    <property type="match status" value="1"/>
</dbReference>
<dbReference type="FunFam" id="3.40.309.10:FF:000012">
    <property type="entry name" value="Betaine aldehyde dehydrogenase"/>
    <property type="match status" value="1"/>
</dbReference>
<evidence type="ECO:0000256" key="1">
    <source>
        <dbReference type="ARBA" id="ARBA00009986"/>
    </source>
</evidence>
<evidence type="ECO:0000313" key="6">
    <source>
        <dbReference type="EMBL" id="AOW46946.1"/>
    </source>
</evidence>
<dbReference type="AlphaFoldDB" id="A0A1D8QX92"/>
<organism evidence="6 7">
    <name type="scientific">Acetobacter ascendens</name>
    <dbReference type="NCBI Taxonomy" id="481146"/>
    <lineage>
        <taxon>Bacteria</taxon>
        <taxon>Pseudomonadati</taxon>
        <taxon>Pseudomonadota</taxon>
        <taxon>Alphaproteobacteria</taxon>
        <taxon>Acetobacterales</taxon>
        <taxon>Acetobacteraceae</taxon>
        <taxon>Acetobacter</taxon>
    </lineage>
</organism>
<dbReference type="Proteomes" id="UP000175973">
    <property type="component" value="Chromosome"/>
</dbReference>
<evidence type="ECO:0000256" key="4">
    <source>
        <dbReference type="RuleBase" id="RU003345"/>
    </source>
</evidence>
<accession>A0A1D8QX92</accession>
<comment type="similarity">
    <text evidence="1 4">Belongs to the aldehyde dehydrogenase family.</text>
</comment>
<dbReference type="FunFam" id="3.40.605.10:FF:000007">
    <property type="entry name" value="NAD/NADP-dependent betaine aldehyde dehydrogenase"/>
    <property type="match status" value="1"/>
</dbReference>
<name>A0A1D8QX92_9PROT</name>
<sequence length="495" mass="52715">MDSLLASVANFVSISHELYINGGAVPSSGDARLPIYDPSTGMQIASTVDATAQDVDRAVTSAFNSFRSGVWKDMRPAERERILLRLADLVERDAEILAQLETLEQGKSLAISRALEAGGAQTWIRYVAGLATTITGKTFDVSIPFPPDARYTSYTRRTPIGVVAGIIPWNFPLLIGVWKVLPALAAGCSVVAKPAETTPLTLLYLARLATEAGVPDGVFNVVTGRGTVAGSQLVNHPLVSKISFTGSTPVGKAIARSCADSLKRFSLELGGKNPAIVLDDADLEQTVQGLMLASFLNQGQVCAACSRIYVTDKMFDPLRNALTQAIQNMTVGAGMNLQAQINPVVSAVQQKKILSYVQNADTEAEQVIIGQNGPNAEGYYVPPTLIINPSPEATCVTEEIFGPVLTLTRTSDANEALQLANTSSFGLAASVWTQNLQAAMTLPAQLEAGTVWVNSHVMIDPNMPFGGLKQSGSGTDFGSDWLDSFTIQKSICIRH</sequence>
<protein>
    <submittedName>
        <fullName evidence="6">NAD-dependent phenylacetaldehyde dehydrogenase</fullName>
    </submittedName>
</protein>
<keyword evidence="7" id="KW-1185">Reference proteome</keyword>
<evidence type="ECO:0000313" key="7">
    <source>
        <dbReference type="Proteomes" id="UP000175973"/>
    </source>
</evidence>
<dbReference type="InterPro" id="IPR015590">
    <property type="entry name" value="Aldehyde_DH_dom"/>
</dbReference>
<evidence type="ECO:0000256" key="3">
    <source>
        <dbReference type="PROSITE-ProRule" id="PRU10007"/>
    </source>
</evidence>
<evidence type="ECO:0000259" key="5">
    <source>
        <dbReference type="Pfam" id="PF00171"/>
    </source>
</evidence>
<dbReference type="PROSITE" id="PS00070">
    <property type="entry name" value="ALDEHYDE_DEHYDR_CYS"/>
    <property type="match status" value="1"/>
</dbReference>
<dbReference type="RefSeq" id="WP_070323607.1">
    <property type="nucleotide sequence ID" value="NZ_CP015164.1"/>
</dbReference>
<feature type="active site" evidence="3">
    <location>
        <position position="268"/>
    </location>
</feature>
<proteinExistence type="inferred from homology"/>
<feature type="domain" description="Aldehyde dehydrogenase" evidence="5">
    <location>
        <begin position="28"/>
        <end position="491"/>
    </location>
</feature>
<dbReference type="PROSITE" id="PS00687">
    <property type="entry name" value="ALDEHYDE_DEHYDR_GLU"/>
    <property type="match status" value="1"/>
</dbReference>
<gene>
    <name evidence="6" type="ORF">A4S02_09410</name>
</gene>
<dbReference type="PANTHER" id="PTHR11699">
    <property type="entry name" value="ALDEHYDE DEHYDROGENASE-RELATED"/>
    <property type="match status" value="1"/>
</dbReference>
<keyword evidence="2 4" id="KW-0560">Oxidoreductase</keyword>
<dbReference type="InterPro" id="IPR029510">
    <property type="entry name" value="Ald_DH_CS_GLU"/>
</dbReference>
<dbReference type="InterPro" id="IPR016160">
    <property type="entry name" value="Ald_DH_CS_CYS"/>
</dbReference>
<dbReference type="InterPro" id="IPR016161">
    <property type="entry name" value="Ald_DH/histidinol_DH"/>
</dbReference>